<keyword evidence="2" id="KW-1185">Reference proteome</keyword>
<dbReference type="Proteomes" id="UP000828941">
    <property type="component" value="Chromosome 13"/>
</dbReference>
<name>A0ACB9KNS4_BAUVA</name>
<organism evidence="1 2">
    <name type="scientific">Bauhinia variegata</name>
    <name type="common">Purple orchid tree</name>
    <name type="synonym">Phanera variegata</name>
    <dbReference type="NCBI Taxonomy" id="167791"/>
    <lineage>
        <taxon>Eukaryota</taxon>
        <taxon>Viridiplantae</taxon>
        <taxon>Streptophyta</taxon>
        <taxon>Embryophyta</taxon>
        <taxon>Tracheophyta</taxon>
        <taxon>Spermatophyta</taxon>
        <taxon>Magnoliopsida</taxon>
        <taxon>eudicotyledons</taxon>
        <taxon>Gunneridae</taxon>
        <taxon>Pentapetalae</taxon>
        <taxon>rosids</taxon>
        <taxon>fabids</taxon>
        <taxon>Fabales</taxon>
        <taxon>Fabaceae</taxon>
        <taxon>Cercidoideae</taxon>
        <taxon>Cercideae</taxon>
        <taxon>Bauhiniinae</taxon>
        <taxon>Bauhinia</taxon>
    </lineage>
</organism>
<evidence type="ECO:0000313" key="2">
    <source>
        <dbReference type="Proteomes" id="UP000828941"/>
    </source>
</evidence>
<comment type="caution">
    <text evidence="1">The sequence shown here is derived from an EMBL/GenBank/DDBJ whole genome shotgun (WGS) entry which is preliminary data.</text>
</comment>
<dbReference type="EMBL" id="CM039438">
    <property type="protein sequence ID" value="KAI4298790.1"/>
    <property type="molecule type" value="Genomic_DNA"/>
</dbReference>
<reference evidence="1 2" key="1">
    <citation type="journal article" date="2022" name="DNA Res.">
        <title>Chromosomal-level genome assembly of the orchid tree Bauhinia variegata (Leguminosae; Cercidoideae) supports the allotetraploid origin hypothesis of Bauhinia.</title>
        <authorList>
            <person name="Zhong Y."/>
            <person name="Chen Y."/>
            <person name="Zheng D."/>
            <person name="Pang J."/>
            <person name="Liu Y."/>
            <person name="Luo S."/>
            <person name="Meng S."/>
            <person name="Qian L."/>
            <person name="Wei D."/>
            <person name="Dai S."/>
            <person name="Zhou R."/>
        </authorList>
    </citation>
    <scope>NUCLEOTIDE SEQUENCE [LARGE SCALE GENOMIC DNA]</scope>
    <source>
        <strain evidence="1">BV-YZ2020</strain>
    </source>
</reference>
<proteinExistence type="predicted"/>
<protein>
    <submittedName>
        <fullName evidence="1">Uncharacterized protein</fullName>
    </submittedName>
</protein>
<sequence length="200" mass="23551">MEELPKRAEWRRIQREQERERRRIRDRQRRQSMTQEQRERHLARRRRNYQLRRQRADYRPLYDSVPQHAEGQERLNLESKNIDVQIGSSVHMEALLYTESNLPKRLRLNHIRHLARNLIRPIGVSTGNHQLEAELMAKGDVSVNGSRSNTVRLNRVKRLARSINTASKETLVPNLNGTEEVEQNLQPEGTRSIGNDGQSV</sequence>
<gene>
    <name evidence="1" type="ORF">L6164_032308</name>
</gene>
<accession>A0ACB9KNS4</accession>
<evidence type="ECO:0000313" key="1">
    <source>
        <dbReference type="EMBL" id="KAI4298790.1"/>
    </source>
</evidence>